<dbReference type="PANTHER" id="PTHR48208">
    <property type="entry name" value="CENTROMERE PROTEIN I"/>
    <property type="match status" value="1"/>
</dbReference>
<protein>
    <submittedName>
        <fullName evidence="7">Inner centromere protein mis6</fullName>
    </submittedName>
</protein>
<dbReference type="AlphaFoldDB" id="A0A0M8N191"/>
<comment type="caution">
    <text evidence="7">The sequence shown here is derived from an EMBL/GenBank/DDBJ whole genome shotgun (WGS) entry which is preliminary data.</text>
</comment>
<comment type="similarity">
    <text evidence="3">Belongs to the CENP-I/CTF3 family.</text>
</comment>
<evidence type="ECO:0000256" key="1">
    <source>
        <dbReference type="ARBA" id="ARBA00004123"/>
    </source>
</evidence>
<dbReference type="InterPro" id="IPR012485">
    <property type="entry name" value="CENP-I"/>
</dbReference>
<gene>
    <name evidence="7" type="ORF">ESCO_000476</name>
</gene>
<evidence type="ECO:0000256" key="5">
    <source>
        <dbReference type="ARBA" id="ARBA00023242"/>
    </source>
</evidence>
<organism evidence="7 8">
    <name type="scientific">Escovopsis weberi</name>
    <dbReference type="NCBI Taxonomy" id="150374"/>
    <lineage>
        <taxon>Eukaryota</taxon>
        <taxon>Fungi</taxon>
        <taxon>Dikarya</taxon>
        <taxon>Ascomycota</taxon>
        <taxon>Pezizomycotina</taxon>
        <taxon>Sordariomycetes</taxon>
        <taxon>Hypocreomycetidae</taxon>
        <taxon>Hypocreales</taxon>
        <taxon>Hypocreaceae</taxon>
        <taxon>Escovopsis</taxon>
    </lineage>
</organism>
<dbReference type="Pfam" id="PF07778">
    <property type="entry name" value="CENP-I"/>
    <property type="match status" value="1"/>
</dbReference>
<dbReference type="GO" id="GO:0034080">
    <property type="term" value="P:CENP-A containing chromatin assembly"/>
    <property type="evidence" value="ECO:0007669"/>
    <property type="project" value="TreeGrafter"/>
</dbReference>
<dbReference type="CDD" id="cd22647">
    <property type="entry name" value="CTF3_NTD_HEAT"/>
    <property type="match status" value="1"/>
</dbReference>
<accession>A0A0M8N191</accession>
<dbReference type="GO" id="GO:0000070">
    <property type="term" value="P:mitotic sister chromatid segregation"/>
    <property type="evidence" value="ECO:0007669"/>
    <property type="project" value="TreeGrafter"/>
</dbReference>
<proteinExistence type="inferred from homology"/>
<evidence type="ECO:0000313" key="7">
    <source>
        <dbReference type="EMBL" id="KOS18484.1"/>
    </source>
</evidence>
<dbReference type="STRING" id="150374.A0A0M8N191"/>
<evidence type="ECO:0000256" key="4">
    <source>
        <dbReference type="ARBA" id="ARBA00022454"/>
    </source>
</evidence>
<dbReference type="OrthoDB" id="6347512at2759"/>
<keyword evidence="8" id="KW-1185">Reference proteome</keyword>
<keyword evidence="5" id="KW-0539">Nucleus</keyword>
<dbReference type="EMBL" id="LGSR01000020">
    <property type="protein sequence ID" value="KOS18484.1"/>
    <property type="molecule type" value="Genomic_DNA"/>
</dbReference>
<evidence type="ECO:0000256" key="2">
    <source>
        <dbReference type="ARBA" id="ARBA00004584"/>
    </source>
</evidence>
<evidence type="ECO:0000313" key="8">
    <source>
        <dbReference type="Proteomes" id="UP000053831"/>
    </source>
</evidence>
<keyword evidence="4" id="KW-0158">Chromosome</keyword>
<keyword evidence="6" id="KW-0137">Centromere</keyword>
<sequence>MASSPVEDEMNLLISGIVAASQTPAKARATNIRPTVTDLTSLAYEKGLLPDALRRLVELVCTPGHLDQASLSSIARNLYPATKVPADVALRVVGALGHGRLKPSLGLQAALLRWLVMAFQALEAQATLAQAYSVMFNLLDTAAIRPQLCHLLALITRRKHVRPFRIRALMELSRQTGNDPHLVGLLRVFKDYYPEIIVGETVRGKASGFGHPDPSWRERLHEIQDAHLSRMEQPAAQTHNGFRVNRPMGRQRRQLLPTDSVTLEEIESVASFVRHLEKIELPNQLVAMLADPLLQKLLLLRPNQETSQRIANWLDAVLRDVIEGNAEETMIWEVLDIMYTDLLHNWTAELSSSDPIPSHASLTVKMAVHHVGRLCSTLLQVAPSASVESAILSFYEQTTFLVNHERLKFYIRIELPPSTIIYSLLFSSSLATVSRLCHILSSYKKSFEAAMAAKSRQKGSPGMGSLPYDKAYVNKFNGYLMDICNCFWRARAFSDTDTNAHGCMIARRTVSRLTSYVVSVDKSFTLSTMFSLSHSPVLCLQSIQRVRELEDEAAAVDRSIRTRHAGPVTQTSLSKLGDSGGITLSWQEYRVDVLKTLDAKGLGGIGELLKNTMTVLKHSMDAKTGAGATQ</sequence>
<evidence type="ECO:0000256" key="3">
    <source>
        <dbReference type="ARBA" id="ARBA00005470"/>
    </source>
</evidence>
<evidence type="ECO:0000256" key="6">
    <source>
        <dbReference type="ARBA" id="ARBA00023328"/>
    </source>
</evidence>
<name>A0A0M8N191_ESCWE</name>
<reference evidence="7 8" key="1">
    <citation type="submission" date="2015-07" db="EMBL/GenBank/DDBJ databases">
        <title>The genome of the fungus Escovopsis weberi, a specialized disease agent of ant agriculture.</title>
        <authorList>
            <person name="de Man T.J."/>
            <person name="Stajich J.E."/>
            <person name="Kubicek C.P."/>
            <person name="Chenthamara K."/>
            <person name="Atanasova L."/>
            <person name="Druzhinina I.S."/>
            <person name="Birnbaum S."/>
            <person name="Barribeau S.M."/>
            <person name="Teiling C."/>
            <person name="Suen G."/>
            <person name="Currie C."/>
            <person name="Gerardo N.M."/>
        </authorList>
    </citation>
    <scope>NUCLEOTIDE SEQUENCE [LARGE SCALE GENOMIC DNA]</scope>
</reference>
<comment type="subcellular location">
    <subcellularLocation>
        <location evidence="2">Chromosome</location>
        <location evidence="2">Centromere</location>
    </subcellularLocation>
    <subcellularLocation>
        <location evidence="1">Nucleus</location>
    </subcellularLocation>
</comment>
<dbReference type="PANTHER" id="PTHR48208:SF2">
    <property type="entry name" value="CENTROMERE PROTEIN I"/>
    <property type="match status" value="1"/>
</dbReference>
<dbReference type="GO" id="GO:0000939">
    <property type="term" value="C:inner kinetochore"/>
    <property type="evidence" value="ECO:0007669"/>
    <property type="project" value="TreeGrafter"/>
</dbReference>
<dbReference type="GO" id="GO:0005634">
    <property type="term" value="C:nucleus"/>
    <property type="evidence" value="ECO:0007669"/>
    <property type="project" value="UniProtKB-SubCell"/>
</dbReference>
<dbReference type="Proteomes" id="UP000053831">
    <property type="component" value="Unassembled WGS sequence"/>
</dbReference>